<sequence length="261" mass="28998">MKPNRYTFLVVPNHDGKNRRFSISRTGTIFILFTTITILATMVLSLIYMTPKALDQQRMKIEYDSLIGERSKVLTLYRDLERLKEVERMLQKALGTNLGESKVLGDKLVDQSNSSSIILDSMTFIPSLLPVDGIVTQEMIDNQENDSRKHFGIDIAVPIGSSVSASASGQVVFAGHTTELGNLVVIYHGNEYFTYYGHNTAILVNPYQQVMGGDEIAKSGNTGESSGPHLHLEIWKEGEAVDPLLYFPTLNQSNMSVDKHG</sequence>
<dbReference type="InterPro" id="IPR011055">
    <property type="entry name" value="Dup_hybrid_motif"/>
</dbReference>
<dbReference type="Gene3D" id="2.70.70.10">
    <property type="entry name" value="Glucose Permease (Domain IIA)"/>
    <property type="match status" value="1"/>
</dbReference>
<dbReference type="SUPFAM" id="SSF51261">
    <property type="entry name" value="Duplicated hybrid motif"/>
    <property type="match status" value="1"/>
</dbReference>
<gene>
    <name evidence="3" type="ORF">METZ01_LOCUS316646</name>
</gene>
<dbReference type="CDD" id="cd12797">
    <property type="entry name" value="M23_peptidase"/>
    <property type="match status" value="1"/>
</dbReference>
<evidence type="ECO:0000313" key="3">
    <source>
        <dbReference type="EMBL" id="SVC63792.1"/>
    </source>
</evidence>
<protein>
    <recommendedName>
        <fullName evidence="2">M23ase beta-sheet core domain-containing protein</fullName>
    </recommendedName>
</protein>
<feature type="domain" description="M23ase beta-sheet core" evidence="2">
    <location>
        <begin position="149"/>
        <end position="243"/>
    </location>
</feature>
<name>A0A382NVM7_9ZZZZ</name>
<organism evidence="3">
    <name type="scientific">marine metagenome</name>
    <dbReference type="NCBI Taxonomy" id="408172"/>
    <lineage>
        <taxon>unclassified sequences</taxon>
        <taxon>metagenomes</taxon>
        <taxon>ecological metagenomes</taxon>
    </lineage>
</organism>
<keyword evidence="1" id="KW-0472">Membrane</keyword>
<keyword evidence="1" id="KW-1133">Transmembrane helix</keyword>
<dbReference type="PANTHER" id="PTHR21666">
    <property type="entry name" value="PEPTIDASE-RELATED"/>
    <property type="match status" value="1"/>
</dbReference>
<dbReference type="InterPro" id="IPR050570">
    <property type="entry name" value="Cell_wall_metabolism_enzyme"/>
</dbReference>
<dbReference type="Pfam" id="PF01551">
    <property type="entry name" value="Peptidase_M23"/>
    <property type="match status" value="1"/>
</dbReference>
<dbReference type="GO" id="GO:0004222">
    <property type="term" value="F:metalloendopeptidase activity"/>
    <property type="evidence" value="ECO:0007669"/>
    <property type="project" value="TreeGrafter"/>
</dbReference>
<evidence type="ECO:0000256" key="1">
    <source>
        <dbReference type="SAM" id="Phobius"/>
    </source>
</evidence>
<evidence type="ECO:0000259" key="2">
    <source>
        <dbReference type="Pfam" id="PF01551"/>
    </source>
</evidence>
<keyword evidence="1" id="KW-0812">Transmembrane</keyword>
<dbReference type="EMBL" id="UINC01102287">
    <property type="protein sequence ID" value="SVC63792.1"/>
    <property type="molecule type" value="Genomic_DNA"/>
</dbReference>
<dbReference type="AlphaFoldDB" id="A0A382NVM7"/>
<reference evidence="3" key="1">
    <citation type="submission" date="2018-05" db="EMBL/GenBank/DDBJ databases">
        <authorList>
            <person name="Lanie J.A."/>
            <person name="Ng W.-L."/>
            <person name="Kazmierczak K.M."/>
            <person name="Andrzejewski T.M."/>
            <person name="Davidsen T.M."/>
            <person name="Wayne K.J."/>
            <person name="Tettelin H."/>
            <person name="Glass J.I."/>
            <person name="Rusch D."/>
            <person name="Podicherti R."/>
            <person name="Tsui H.-C.T."/>
            <person name="Winkler M.E."/>
        </authorList>
    </citation>
    <scope>NUCLEOTIDE SEQUENCE</scope>
</reference>
<feature type="transmembrane region" description="Helical" evidence="1">
    <location>
        <begin position="29"/>
        <end position="50"/>
    </location>
</feature>
<accession>A0A382NVM7</accession>
<proteinExistence type="predicted"/>
<dbReference type="PANTHER" id="PTHR21666:SF270">
    <property type="entry name" value="MUREIN HYDROLASE ACTIVATOR ENVC"/>
    <property type="match status" value="1"/>
</dbReference>
<dbReference type="InterPro" id="IPR016047">
    <property type="entry name" value="M23ase_b-sheet_dom"/>
</dbReference>